<dbReference type="Proteomes" id="UP001180020">
    <property type="component" value="Unassembled WGS sequence"/>
</dbReference>
<accession>A0AAV9EAG3</accession>
<evidence type="ECO:0000313" key="2">
    <source>
        <dbReference type="Proteomes" id="UP001180020"/>
    </source>
</evidence>
<organism evidence="1 2">
    <name type="scientific">Acorus calamus</name>
    <name type="common">Sweet flag</name>
    <dbReference type="NCBI Taxonomy" id="4465"/>
    <lineage>
        <taxon>Eukaryota</taxon>
        <taxon>Viridiplantae</taxon>
        <taxon>Streptophyta</taxon>
        <taxon>Embryophyta</taxon>
        <taxon>Tracheophyta</taxon>
        <taxon>Spermatophyta</taxon>
        <taxon>Magnoliopsida</taxon>
        <taxon>Liliopsida</taxon>
        <taxon>Acoraceae</taxon>
        <taxon>Acorus</taxon>
    </lineage>
</organism>
<name>A0AAV9EAG3_ACOCL</name>
<reference evidence="1" key="1">
    <citation type="journal article" date="2023" name="Nat. Commun.">
        <title>Diploid and tetraploid genomes of Acorus and the evolution of monocots.</title>
        <authorList>
            <person name="Ma L."/>
            <person name="Liu K.W."/>
            <person name="Li Z."/>
            <person name="Hsiao Y.Y."/>
            <person name="Qi Y."/>
            <person name="Fu T."/>
            <person name="Tang G.D."/>
            <person name="Zhang D."/>
            <person name="Sun W.H."/>
            <person name="Liu D.K."/>
            <person name="Li Y."/>
            <person name="Chen G.Z."/>
            <person name="Liu X.D."/>
            <person name="Liao X.Y."/>
            <person name="Jiang Y.T."/>
            <person name="Yu X."/>
            <person name="Hao Y."/>
            <person name="Huang J."/>
            <person name="Zhao X.W."/>
            <person name="Ke S."/>
            <person name="Chen Y.Y."/>
            <person name="Wu W.L."/>
            <person name="Hsu J.L."/>
            <person name="Lin Y.F."/>
            <person name="Huang M.D."/>
            <person name="Li C.Y."/>
            <person name="Huang L."/>
            <person name="Wang Z.W."/>
            <person name="Zhao X."/>
            <person name="Zhong W.Y."/>
            <person name="Peng D.H."/>
            <person name="Ahmad S."/>
            <person name="Lan S."/>
            <person name="Zhang J.S."/>
            <person name="Tsai W.C."/>
            <person name="Van de Peer Y."/>
            <person name="Liu Z.J."/>
        </authorList>
    </citation>
    <scope>NUCLEOTIDE SEQUENCE</scope>
    <source>
        <strain evidence="1">CP</strain>
    </source>
</reference>
<gene>
    <name evidence="1" type="ORF">QJS10_CPA08g00956</name>
</gene>
<sequence>MEILKSIPIEPAIKAFRELIVKSFEIHENIEAIIDKEVFGIGIPFIISIEDILHICDMEQLGVTCLIVYMRALKTYNMSIGSKSKKVSSWIQVSYMKDIIKKSEIYIFQKVSVTHTKKLKKAGFE</sequence>
<reference evidence="1" key="2">
    <citation type="submission" date="2023-06" db="EMBL/GenBank/DDBJ databases">
        <authorList>
            <person name="Ma L."/>
            <person name="Liu K.-W."/>
            <person name="Li Z."/>
            <person name="Hsiao Y.-Y."/>
            <person name="Qi Y."/>
            <person name="Fu T."/>
            <person name="Tang G."/>
            <person name="Zhang D."/>
            <person name="Sun W.-H."/>
            <person name="Liu D.-K."/>
            <person name="Li Y."/>
            <person name="Chen G.-Z."/>
            <person name="Liu X.-D."/>
            <person name="Liao X.-Y."/>
            <person name="Jiang Y.-T."/>
            <person name="Yu X."/>
            <person name="Hao Y."/>
            <person name="Huang J."/>
            <person name="Zhao X.-W."/>
            <person name="Ke S."/>
            <person name="Chen Y.-Y."/>
            <person name="Wu W.-L."/>
            <person name="Hsu J.-L."/>
            <person name="Lin Y.-F."/>
            <person name="Huang M.-D."/>
            <person name="Li C.-Y."/>
            <person name="Huang L."/>
            <person name="Wang Z.-W."/>
            <person name="Zhao X."/>
            <person name="Zhong W.-Y."/>
            <person name="Peng D.-H."/>
            <person name="Ahmad S."/>
            <person name="Lan S."/>
            <person name="Zhang J.-S."/>
            <person name="Tsai W.-C."/>
            <person name="Van De Peer Y."/>
            <person name="Liu Z.-J."/>
        </authorList>
    </citation>
    <scope>NUCLEOTIDE SEQUENCE</scope>
    <source>
        <strain evidence="1">CP</strain>
        <tissue evidence="1">Leaves</tissue>
    </source>
</reference>
<dbReference type="EMBL" id="JAUJYO010000008">
    <property type="protein sequence ID" value="KAK1310094.1"/>
    <property type="molecule type" value="Genomic_DNA"/>
</dbReference>
<comment type="caution">
    <text evidence="1">The sequence shown here is derived from an EMBL/GenBank/DDBJ whole genome shotgun (WGS) entry which is preliminary data.</text>
</comment>
<evidence type="ECO:0000313" key="1">
    <source>
        <dbReference type="EMBL" id="KAK1310094.1"/>
    </source>
</evidence>
<protein>
    <submittedName>
        <fullName evidence="1">Uncharacterized protein</fullName>
    </submittedName>
</protein>
<dbReference type="AlphaFoldDB" id="A0AAV9EAG3"/>
<proteinExistence type="predicted"/>
<keyword evidence="2" id="KW-1185">Reference proteome</keyword>